<organism evidence="1 2">
    <name type="scientific">Pseudoroseomonas ludipueritiae</name>
    <dbReference type="NCBI Taxonomy" id="198093"/>
    <lineage>
        <taxon>Bacteria</taxon>
        <taxon>Pseudomonadati</taxon>
        <taxon>Pseudomonadota</taxon>
        <taxon>Alphaproteobacteria</taxon>
        <taxon>Acetobacterales</taxon>
        <taxon>Acetobacteraceae</taxon>
        <taxon>Pseudoroseomonas</taxon>
    </lineage>
</organism>
<evidence type="ECO:0000313" key="1">
    <source>
        <dbReference type="EMBL" id="MBC9178554.1"/>
    </source>
</evidence>
<dbReference type="RefSeq" id="WP_187779643.1">
    <property type="nucleotide sequence ID" value="NZ_JACTUZ010000083.1"/>
</dbReference>
<name>A0ABR7R9Q3_9PROT</name>
<reference evidence="1 2" key="1">
    <citation type="journal article" date="2009" name="Int. J. Syst. Evol. Microbiol.">
        <title>Transfer of Teichococcus ludipueritiae and Muricoccus roseus to the genus Roseomonas, as Roseomonas ludipueritiae comb. nov. and Roseomonas rosea comb. nov., respectively, and emended description of the genus Roseomonas.</title>
        <authorList>
            <person name="Sanchez-Porro C."/>
            <person name="Gallego V."/>
            <person name="Busse H.J."/>
            <person name="Kampfer P."/>
            <person name="Ventosa A."/>
        </authorList>
    </citation>
    <scope>NUCLEOTIDE SEQUENCE [LARGE SCALE GENOMIC DNA]</scope>
    <source>
        <strain evidence="1 2">DSM 14915</strain>
    </source>
</reference>
<evidence type="ECO:0000313" key="2">
    <source>
        <dbReference type="Proteomes" id="UP000603940"/>
    </source>
</evidence>
<accession>A0ABR7R9Q3</accession>
<sequence length="293" mass="30731">MTARLLILGIGYAGQAIAAEALRAGLQVSGTSRDPERARAPEGVTLLRFAEAGPAIAGATHLVATAAPGEDGDPVLAAHAGAIAAAGGLRWVGYLSTTGVYGDRGGDWVDERTPPAPVQERSRRRLAAEQAWAAALAGRCALDLFRTAGIYGPGRSALDEVRSGRARRVLRPGHSFSRIHVEDIARAVVAAARGPHGMAPRVLHLADDMPAESAAVTEEAARLLGVPLPPAVPFEEAWKGMSPMGRGFWAENRRVRSAATQAALGLSWRYPSFRQGLAAILHAEQAGEGLLQQ</sequence>
<dbReference type="EMBL" id="JACTUZ010000083">
    <property type="protein sequence ID" value="MBC9178554.1"/>
    <property type="molecule type" value="Genomic_DNA"/>
</dbReference>
<protein>
    <submittedName>
        <fullName evidence="1">SDR family NAD(P)-dependent oxidoreductase</fullName>
    </submittedName>
</protein>
<dbReference type="PANTHER" id="PTHR48079">
    <property type="entry name" value="PROTEIN YEEZ"/>
    <property type="match status" value="1"/>
</dbReference>
<dbReference type="Proteomes" id="UP000603940">
    <property type="component" value="Unassembled WGS sequence"/>
</dbReference>
<proteinExistence type="predicted"/>
<dbReference type="InterPro" id="IPR051783">
    <property type="entry name" value="NAD(P)-dependent_oxidoreduct"/>
</dbReference>
<dbReference type="Gene3D" id="3.40.50.720">
    <property type="entry name" value="NAD(P)-binding Rossmann-like Domain"/>
    <property type="match status" value="1"/>
</dbReference>
<keyword evidence="2" id="KW-1185">Reference proteome</keyword>
<dbReference type="SUPFAM" id="SSF51735">
    <property type="entry name" value="NAD(P)-binding Rossmann-fold domains"/>
    <property type="match status" value="1"/>
</dbReference>
<gene>
    <name evidence="1" type="ORF">IBL25_16535</name>
</gene>
<comment type="caution">
    <text evidence="1">The sequence shown here is derived from an EMBL/GenBank/DDBJ whole genome shotgun (WGS) entry which is preliminary data.</text>
</comment>
<dbReference type="PANTHER" id="PTHR48079:SF6">
    <property type="entry name" value="NAD(P)-BINDING DOMAIN-CONTAINING PROTEIN-RELATED"/>
    <property type="match status" value="1"/>
</dbReference>
<dbReference type="InterPro" id="IPR036291">
    <property type="entry name" value="NAD(P)-bd_dom_sf"/>
</dbReference>